<dbReference type="InterPro" id="IPR001452">
    <property type="entry name" value="SH3_domain"/>
</dbReference>
<dbReference type="AlphaFoldDB" id="A0A9C6X142"/>
<protein>
    <submittedName>
        <fullName evidence="6 7">Uncharacterized protein LOC127750232</fullName>
    </submittedName>
</protein>
<feature type="compositionally biased region" description="Acidic residues" evidence="3">
    <location>
        <begin position="1"/>
        <end position="11"/>
    </location>
</feature>
<evidence type="ECO:0000259" key="4">
    <source>
        <dbReference type="PROSITE" id="PS50002"/>
    </source>
</evidence>
<evidence type="ECO:0000256" key="2">
    <source>
        <dbReference type="PROSITE-ProRule" id="PRU00192"/>
    </source>
</evidence>
<dbReference type="Proteomes" id="UP000504606">
    <property type="component" value="Unplaced"/>
</dbReference>
<dbReference type="SMART" id="SM00326">
    <property type="entry name" value="SH3"/>
    <property type="match status" value="1"/>
</dbReference>
<dbReference type="OrthoDB" id="7698327at2759"/>
<evidence type="ECO:0000256" key="3">
    <source>
        <dbReference type="SAM" id="MobiDB-lite"/>
    </source>
</evidence>
<dbReference type="KEGG" id="foc:127750232"/>
<keyword evidence="5" id="KW-1185">Reference proteome</keyword>
<evidence type="ECO:0000313" key="5">
    <source>
        <dbReference type="Proteomes" id="UP000504606"/>
    </source>
</evidence>
<proteinExistence type="predicted"/>
<reference evidence="6 7" key="1">
    <citation type="submission" date="2025-04" db="UniProtKB">
        <authorList>
            <consortium name="RefSeq"/>
        </authorList>
    </citation>
    <scope>IDENTIFICATION</scope>
    <source>
        <tissue evidence="6 7">Whole organism</tissue>
    </source>
</reference>
<evidence type="ECO:0000313" key="6">
    <source>
        <dbReference type="RefSeq" id="XP_052127218.1"/>
    </source>
</evidence>
<accession>A0A9C6X142</accession>
<feature type="region of interest" description="Disordered" evidence="3">
    <location>
        <begin position="1"/>
        <end position="39"/>
    </location>
</feature>
<dbReference type="InterPro" id="IPR036028">
    <property type="entry name" value="SH3-like_dom_sf"/>
</dbReference>
<dbReference type="GeneID" id="127750232"/>
<keyword evidence="1 2" id="KW-0728">SH3 domain</keyword>
<evidence type="ECO:0000313" key="8">
    <source>
        <dbReference type="RefSeq" id="XP_052127220.1"/>
    </source>
</evidence>
<dbReference type="PROSITE" id="PS50002">
    <property type="entry name" value="SH3"/>
    <property type="match status" value="1"/>
</dbReference>
<evidence type="ECO:0000313" key="7">
    <source>
        <dbReference type="RefSeq" id="XP_052127219.1"/>
    </source>
</evidence>
<dbReference type="RefSeq" id="XP_052127219.1">
    <property type="nucleotide sequence ID" value="XM_052271259.1"/>
</dbReference>
<gene>
    <name evidence="6 7 8" type="primary">LOC127750232</name>
</gene>
<dbReference type="Pfam" id="PF00018">
    <property type="entry name" value="SH3_1"/>
    <property type="match status" value="1"/>
</dbReference>
<dbReference type="Gene3D" id="2.30.30.40">
    <property type="entry name" value="SH3 Domains"/>
    <property type="match status" value="1"/>
</dbReference>
<dbReference type="SUPFAM" id="SSF50044">
    <property type="entry name" value="SH3-domain"/>
    <property type="match status" value="1"/>
</dbReference>
<evidence type="ECO:0000256" key="1">
    <source>
        <dbReference type="ARBA" id="ARBA00022443"/>
    </source>
</evidence>
<dbReference type="RefSeq" id="XP_052127218.1">
    <property type="nucleotide sequence ID" value="XM_052271258.1"/>
</dbReference>
<dbReference type="RefSeq" id="XP_052127220.1">
    <property type="nucleotide sequence ID" value="XM_052271260.1"/>
</dbReference>
<organism evidence="5 6">
    <name type="scientific">Frankliniella occidentalis</name>
    <name type="common">Western flower thrips</name>
    <name type="synonym">Euthrips occidentalis</name>
    <dbReference type="NCBI Taxonomy" id="133901"/>
    <lineage>
        <taxon>Eukaryota</taxon>
        <taxon>Metazoa</taxon>
        <taxon>Ecdysozoa</taxon>
        <taxon>Arthropoda</taxon>
        <taxon>Hexapoda</taxon>
        <taxon>Insecta</taxon>
        <taxon>Pterygota</taxon>
        <taxon>Neoptera</taxon>
        <taxon>Paraneoptera</taxon>
        <taxon>Thysanoptera</taxon>
        <taxon>Terebrantia</taxon>
        <taxon>Thripoidea</taxon>
        <taxon>Thripidae</taxon>
        <taxon>Frankliniella</taxon>
    </lineage>
</organism>
<feature type="domain" description="SH3" evidence="4">
    <location>
        <begin position="43"/>
        <end position="104"/>
    </location>
</feature>
<sequence>MWPEDTVEDEPSSSSQQSIPHRPEAQPRVGVGQGSDGDVGELRENALYQAIQPYTPTAQGEIALLQDDTVRIIRICPQGWVKALNTRTRDSGFIPVATLKLVPAAEPTWRNPLPPPDIVPHNGPDYVQYTPQVPPKGGSLSSAAPIHDPFYVDLMKKEREETGQGDLQGHPHRLVDVFFETPILCKLCEYKSI</sequence>
<name>A0A9C6X142_FRAOC</name>